<reference evidence="10 11" key="1">
    <citation type="submission" date="2022-05" db="EMBL/GenBank/DDBJ databases">
        <authorList>
            <consortium name="Genoscope - CEA"/>
            <person name="William W."/>
        </authorList>
    </citation>
    <scope>NUCLEOTIDE SEQUENCE [LARGE SCALE GENOMIC DNA]</scope>
</reference>
<evidence type="ECO:0000256" key="6">
    <source>
        <dbReference type="ARBA" id="ARBA00023170"/>
    </source>
</evidence>
<dbReference type="EMBL" id="CALNXI010000225">
    <property type="protein sequence ID" value="CAH3022585.1"/>
    <property type="molecule type" value="Genomic_DNA"/>
</dbReference>
<keyword evidence="4" id="KW-0297">G-protein coupled receptor</keyword>
<keyword evidence="5 8" id="KW-0472">Membrane</keyword>
<organism evidence="10 11">
    <name type="scientific">Porites evermanni</name>
    <dbReference type="NCBI Taxonomy" id="104178"/>
    <lineage>
        <taxon>Eukaryota</taxon>
        <taxon>Metazoa</taxon>
        <taxon>Cnidaria</taxon>
        <taxon>Anthozoa</taxon>
        <taxon>Hexacorallia</taxon>
        <taxon>Scleractinia</taxon>
        <taxon>Fungiina</taxon>
        <taxon>Poritidae</taxon>
        <taxon>Porites</taxon>
    </lineage>
</organism>
<evidence type="ECO:0000256" key="8">
    <source>
        <dbReference type="SAM" id="Phobius"/>
    </source>
</evidence>
<feature type="transmembrane region" description="Helical" evidence="8">
    <location>
        <begin position="172"/>
        <end position="201"/>
    </location>
</feature>
<keyword evidence="3 8" id="KW-1133">Transmembrane helix</keyword>
<protein>
    <recommendedName>
        <fullName evidence="9">G-protein coupled receptors family 1 profile domain-containing protein</fullName>
    </recommendedName>
</protein>
<evidence type="ECO:0000256" key="2">
    <source>
        <dbReference type="ARBA" id="ARBA00022692"/>
    </source>
</evidence>
<dbReference type="PRINTS" id="PR00237">
    <property type="entry name" value="GPCRRHODOPSN"/>
</dbReference>
<dbReference type="Proteomes" id="UP001159427">
    <property type="component" value="Unassembled WGS sequence"/>
</dbReference>
<name>A0ABN8LZ48_9CNID</name>
<gene>
    <name evidence="10" type="ORF">PEVE_00016053</name>
</gene>
<keyword evidence="7" id="KW-0807">Transducer</keyword>
<accession>A0ABN8LZ48</accession>
<keyword evidence="2 8" id="KW-0812">Transmembrane</keyword>
<evidence type="ECO:0000313" key="10">
    <source>
        <dbReference type="EMBL" id="CAH3022585.1"/>
    </source>
</evidence>
<feature type="transmembrane region" description="Helical" evidence="8">
    <location>
        <begin position="99"/>
        <end position="119"/>
    </location>
</feature>
<evidence type="ECO:0000256" key="5">
    <source>
        <dbReference type="ARBA" id="ARBA00023136"/>
    </source>
</evidence>
<feature type="transmembrane region" description="Helical" evidence="8">
    <location>
        <begin position="131"/>
        <end position="152"/>
    </location>
</feature>
<proteinExistence type="predicted"/>
<evidence type="ECO:0000256" key="3">
    <source>
        <dbReference type="ARBA" id="ARBA00022989"/>
    </source>
</evidence>
<evidence type="ECO:0000313" key="11">
    <source>
        <dbReference type="Proteomes" id="UP001159427"/>
    </source>
</evidence>
<feature type="transmembrane region" description="Helical" evidence="8">
    <location>
        <begin position="54"/>
        <end position="79"/>
    </location>
</feature>
<comment type="caution">
    <text evidence="10">The sequence shown here is derived from an EMBL/GenBank/DDBJ whole genome shotgun (WGS) entry which is preliminary data.</text>
</comment>
<dbReference type="PROSITE" id="PS50262">
    <property type="entry name" value="G_PROTEIN_RECEP_F1_2"/>
    <property type="match status" value="1"/>
</dbReference>
<dbReference type="InterPro" id="IPR000276">
    <property type="entry name" value="GPCR_Rhodpsn"/>
</dbReference>
<sequence>MLNNTDSDHDLPSTADRNVKLGFNIAYLVLGVGGNSLVIAVMSSNKHKRSIPRLFVLNLAVSDITFIAATLPINIYSHFKAIRQNLYYCRLLIPLSTGFYFLSIFTIASMAIYRCWLITKPFRPKMRMRSAYIWITIIWFSSSIIVLPLSVVSKTNNGICYENWPSINHRKAYTISLFMLQFVIPLLIIGVAYVRIGIYLWRSTVPQSSLPAHKRRRENIQVIKTLAIIVILFAICLLPGQIAWLLLDFGGKQELQIATVIFKFAEILDPLHACINPIIYGLSNEQFRKECMELFVDCFTCDFKQLKPQRPRQVSTIEASL</sequence>
<dbReference type="Gene3D" id="1.20.1070.10">
    <property type="entry name" value="Rhodopsin 7-helix transmembrane proteins"/>
    <property type="match status" value="1"/>
</dbReference>
<evidence type="ECO:0000259" key="9">
    <source>
        <dbReference type="PROSITE" id="PS50262"/>
    </source>
</evidence>
<dbReference type="InterPro" id="IPR017452">
    <property type="entry name" value="GPCR_Rhodpsn_7TM"/>
</dbReference>
<dbReference type="PANTHER" id="PTHR45695:SF9">
    <property type="entry name" value="LEUCOKININ RECEPTOR"/>
    <property type="match status" value="1"/>
</dbReference>
<keyword evidence="11" id="KW-1185">Reference proteome</keyword>
<keyword evidence="6" id="KW-0675">Receptor</keyword>
<comment type="subcellular location">
    <subcellularLocation>
        <location evidence="1">Membrane</location>
        <topology evidence="1">Multi-pass membrane protein</topology>
    </subcellularLocation>
</comment>
<evidence type="ECO:0000256" key="4">
    <source>
        <dbReference type="ARBA" id="ARBA00023040"/>
    </source>
</evidence>
<feature type="transmembrane region" description="Helical" evidence="8">
    <location>
        <begin position="21"/>
        <end position="42"/>
    </location>
</feature>
<evidence type="ECO:0000256" key="7">
    <source>
        <dbReference type="ARBA" id="ARBA00023224"/>
    </source>
</evidence>
<feature type="domain" description="G-protein coupled receptors family 1 profile" evidence="9">
    <location>
        <begin position="34"/>
        <end position="280"/>
    </location>
</feature>
<feature type="transmembrane region" description="Helical" evidence="8">
    <location>
        <begin position="222"/>
        <end position="247"/>
    </location>
</feature>
<dbReference type="Pfam" id="PF00001">
    <property type="entry name" value="7tm_1"/>
    <property type="match status" value="1"/>
</dbReference>
<dbReference type="SUPFAM" id="SSF81321">
    <property type="entry name" value="Family A G protein-coupled receptor-like"/>
    <property type="match status" value="1"/>
</dbReference>
<evidence type="ECO:0000256" key="1">
    <source>
        <dbReference type="ARBA" id="ARBA00004141"/>
    </source>
</evidence>
<dbReference type="PANTHER" id="PTHR45695">
    <property type="entry name" value="LEUCOKININ RECEPTOR-RELATED"/>
    <property type="match status" value="1"/>
</dbReference>